<evidence type="ECO:0000256" key="2">
    <source>
        <dbReference type="ARBA" id="ARBA00023128"/>
    </source>
</evidence>
<evidence type="ECO:0000259" key="4">
    <source>
        <dbReference type="PROSITE" id="PS51286"/>
    </source>
</evidence>
<dbReference type="InParanoid" id="A0A6J0VFC0"/>
<keyword evidence="2" id="KW-0496">Mitochondrion</keyword>
<dbReference type="PANTHER" id="PTHR21228">
    <property type="entry name" value="FAST LEU-RICH DOMAIN-CONTAINING"/>
    <property type="match status" value="1"/>
</dbReference>
<evidence type="ECO:0000256" key="3">
    <source>
        <dbReference type="SAM" id="MobiDB-lite"/>
    </source>
</evidence>
<feature type="compositionally biased region" description="Polar residues" evidence="3">
    <location>
        <begin position="94"/>
        <end position="116"/>
    </location>
</feature>
<evidence type="ECO:0000313" key="6">
    <source>
        <dbReference type="RefSeq" id="XP_020671522.2"/>
    </source>
</evidence>
<dbReference type="PANTHER" id="PTHR21228:SF70">
    <property type="entry name" value="FAST KINASE DOMAIN-CONTAINING PROTEIN 5, MITOCHONDRIAL"/>
    <property type="match status" value="1"/>
</dbReference>
<dbReference type="GO" id="GO:0035770">
    <property type="term" value="C:ribonucleoprotein granule"/>
    <property type="evidence" value="ECO:0007669"/>
    <property type="project" value="TreeGrafter"/>
</dbReference>
<dbReference type="InterPro" id="IPR013579">
    <property type="entry name" value="FAST_2"/>
</dbReference>
<dbReference type="AlphaFoldDB" id="A0A6J0VFC0"/>
<dbReference type="Pfam" id="PF08373">
    <property type="entry name" value="RAP"/>
    <property type="match status" value="1"/>
</dbReference>
<feature type="region of interest" description="Disordered" evidence="3">
    <location>
        <begin position="82"/>
        <end position="154"/>
    </location>
</feature>
<dbReference type="GO" id="GO:0016301">
    <property type="term" value="F:kinase activity"/>
    <property type="evidence" value="ECO:0007669"/>
    <property type="project" value="UniProtKB-KW"/>
</dbReference>
<dbReference type="Pfam" id="PF08368">
    <property type="entry name" value="FAST_2"/>
    <property type="match status" value="1"/>
</dbReference>
<evidence type="ECO:0000313" key="5">
    <source>
        <dbReference type="Proteomes" id="UP001652642"/>
    </source>
</evidence>
<dbReference type="GO" id="GO:0044528">
    <property type="term" value="P:regulation of mitochondrial mRNA stability"/>
    <property type="evidence" value="ECO:0007669"/>
    <property type="project" value="InterPro"/>
</dbReference>
<feature type="domain" description="RAP" evidence="4">
    <location>
        <begin position="758"/>
        <end position="818"/>
    </location>
</feature>
<dbReference type="RefSeq" id="XP_020671522.2">
    <property type="nucleotide sequence ID" value="XM_020815863.2"/>
</dbReference>
<dbReference type="KEGG" id="pvt:110091670"/>
<keyword evidence="6" id="KW-0808">Transferase</keyword>
<dbReference type="GO" id="GO:0005759">
    <property type="term" value="C:mitochondrial matrix"/>
    <property type="evidence" value="ECO:0007669"/>
    <property type="project" value="TreeGrafter"/>
</dbReference>
<comment type="subcellular location">
    <subcellularLocation>
        <location evidence="1">Mitochondrion</location>
    </subcellularLocation>
</comment>
<gene>
    <name evidence="6" type="primary">FASTKD5</name>
</gene>
<dbReference type="InterPro" id="IPR013584">
    <property type="entry name" value="RAP"/>
</dbReference>
<dbReference type="OrthoDB" id="10064757at2759"/>
<dbReference type="InterPro" id="IPR010622">
    <property type="entry name" value="FAST_Leu-rich"/>
</dbReference>
<reference evidence="6" key="1">
    <citation type="submission" date="2025-08" db="UniProtKB">
        <authorList>
            <consortium name="RefSeq"/>
        </authorList>
    </citation>
    <scope>IDENTIFICATION</scope>
</reference>
<dbReference type="InterPro" id="IPR050870">
    <property type="entry name" value="FAST_kinase"/>
</dbReference>
<accession>A0A6J0VFC0</accession>
<dbReference type="PROSITE" id="PS51286">
    <property type="entry name" value="RAP"/>
    <property type="match status" value="1"/>
</dbReference>
<dbReference type="SMART" id="SM00952">
    <property type="entry name" value="RAP"/>
    <property type="match status" value="1"/>
</dbReference>
<dbReference type="Proteomes" id="UP001652642">
    <property type="component" value="Chromosome 5"/>
</dbReference>
<dbReference type="GO" id="GO:0003723">
    <property type="term" value="F:RNA binding"/>
    <property type="evidence" value="ECO:0007669"/>
    <property type="project" value="TreeGrafter"/>
</dbReference>
<name>A0A6J0VFC0_9SAUR</name>
<organism evidence="5 6">
    <name type="scientific">Pogona vitticeps</name>
    <name type="common">central bearded dragon</name>
    <dbReference type="NCBI Taxonomy" id="103695"/>
    <lineage>
        <taxon>Eukaryota</taxon>
        <taxon>Metazoa</taxon>
        <taxon>Chordata</taxon>
        <taxon>Craniata</taxon>
        <taxon>Vertebrata</taxon>
        <taxon>Euteleostomi</taxon>
        <taxon>Lepidosauria</taxon>
        <taxon>Squamata</taxon>
        <taxon>Bifurcata</taxon>
        <taxon>Unidentata</taxon>
        <taxon>Episquamata</taxon>
        <taxon>Toxicofera</taxon>
        <taxon>Iguania</taxon>
        <taxon>Acrodonta</taxon>
        <taxon>Agamidae</taxon>
        <taxon>Amphibolurinae</taxon>
        <taxon>Pogona</taxon>
    </lineage>
</organism>
<protein>
    <submittedName>
        <fullName evidence="6">FAST kinase domain-containing protein 5, mitochondrial</fullName>
    </submittedName>
</protein>
<evidence type="ECO:0000256" key="1">
    <source>
        <dbReference type="ARBA" id="ARBA00004173"/>
    </source>
</evidence>
<dbReference type="GeneID" id="110091670"/>
<dbReference type="CTD" id="60493"/>
<dbReference type="GO" id="GO:0000963">
    <property type="term" value="P:mitochondrial RNA processing"/>
    <property type="evidence" value="ECO:0007669"/>
    <property type="project" value="TreeGrafter"/>
</dbReference>
<keyword evidence="5" id="KW-1185">Reference proteome</keyword>
<dbReference type="Pfam" id="PF06743">
    <property type="entry name" value="FAST_1"/>
    <property type="match status" value="1"/>
</dbReference>
<sequence>MATGIIYRRFAGQSCRAAAFSTTTRSWGQKMLFGNAEESRSAVTMGKGAKAAVSLGLWASPEYSMSINPSAYQMAKRLHHEDASRSLRDGSLEGDSSTVGPKQIRSTYHVTSTQRLSGEEAVLLEDDEVLSGEHPLKRGPMKNDRHDYDDDDDDDMDTEIYDSKEHTRIFQKQRPEYRSLCYNREEFSQSLSAEEGESILQKVSLIKSGLKPEAIAEYFFRLSCLPAEQRKAVLSNFRFDMLCNYGIKNVKMFSTADLITILKAFVTLRIPPSHFMLKNYEKEFCCRAWDMSLNLVLLVADLWCYLGRSVPCYLEIMLTYVNQHWKELTLPQLVQLSYIIGEGRKAPEELMKKLDLLMSTYLDSLSLEEVGVICLGFFKSKSCLSDATMQRIGLKTCAHLADISNCALVNILKMYRLTYHGHIYFLKHLGQLVPSRMQTMTVQSIMHIALACSALHYFDKGLMDNIAYSVPSKVASCRCKDVAKLLWSFGNLNYVPPNADEFYTRLEEQLHVKFHEFQKFPEHLVTALVALALVKRFHYDLIDYALSPKFIGLCREGQYYPDRDLLTLDGTVEIECPDYAGNRLSPQFRQEAVNRVYSYARQDFCIKPEIIAAMSVLEEMLGGPQYVKKHLILPHNRTVDLEVCLDANQNPLPFNSEAVVAEPLTLTDHGVFLTNDLMDQLLKGKSRSQTLLVDGGNKTEKCVQKRAVQLDLSLSTGNHCSFSDGVPLTGLLFDALTKTTSKDPDPQPTEQVRSGRKLAIQVSTRNHYALKSKHLLGFHSMKRRQLRQVGYVVIEVPFWEWSPLLKHSYSHKREYLYHKVFGSSSEKEPECPAKSEF</sequence>
<keyword evidence="6" id="KW-0418">Kinase</keyword>
<feature type="compositionally biased region" description="Basic and acidic residues" evidence="3">
    <location>
        <begin position="82"/>
        <end position="91"/>
    </location>
</feature>
<proteinExistence type="predicted"/>